<organism evidence="7 8">
    <name type="scientific">Strigamia maritima</name>
    <name type="common">European centipede</name>
    <name type="synonym">Geophilus maritimus</name>
    <dbReference type="NCBI Taxonomy" id="126957"/>
    <lineage>
        <taxon>Eukaryota</taxon>
        <taxon>Metazoa</taxon>
        <taxon>Ecdysozoa</taxon>
        <taxon>Arthropoda</taxon>
        <taxon>Myriapoda</taxon>
        <taxon>Chilopoda</taxon>
        <taxon>Pleurostigmophora</taxon>
        <taxon>Geophilomorpha</taxon>
        <taxon>Linotaeniidae</taxon>
        <taxon>Strigamia</taxon>
    </lineage>
</organism>
<sequence length="586" mass="67128">MTDTLSSKITGPWIPPPGKAAKILPPLDDYKPDPELDQEINDIILDHIQRCTQEIVSGQEKAFLNRSLTLLRRDKTNRQSRSPAGQDQNQLKTVEDEICQVKNQLTEIDCTMKDLSDTSVDCSGNEAAQKRESLIKKLNELECTHQSLKQALGVNGACPMSNGDDLAAKLENAECRNREYECKIRDQEVAIDRLKRQIQCEKDYVASLSRMQTEMEEARSCLQRELLCKAQDMERSTIQMKNLQSQMCGHIQEVERLQEYVDQTTKKCECEKDAMKKALKCQQDRLCRAEDGLQKAMVRIECMDAENTKLRADMKQMENELDVLRPEAEAKKQLEEVCQKLQAHLKELQPLPELLKITELKLQEEQFKHQQSEQRVSEQARLICELTGKLDSQVSTLKCMKDKVDLMAGENAQLQCKIDNINISLRQAQDTVNELNSALHLKNELINQLNMKLDDKDANTLAINRQLEEALNESQRLSCLVEERTQHLINIVENQNKLRVKEMQDQLNGCKQELKQIKAEKQEMECKYGRQMTDLKEKLEQCDTATHNMQSYIAYLKTSYASVFNDPNLAAMCNPSLVGTRESGIC</sequence>
<proteinExistence type="inferred from homology"/>
<dbReference type="InterPro" id="IPR026099">
    <property type="entry name" value="Odf2-rel"/>
</dbReference>
<evidence type="ECO:0000256" key="3">
    <source>
        <dbReference type="ARBA" id="ARBA00022490"/>
    </source>
</evidence>
<dbReference type="PANTHER" id="PTHR23162:SF10">
    <property type="entry name" value="FI13205P"/>
    <property type="match status" value="1"/>
</dbReference>
<keyword evidence="8" id="KW-1185">Reference proteome</keyword>
<dbReference type="EnsemblMetazoa" id="SMAR001140-RA">
    <property type="protein sequence ID" value="SMAR001140-PA"/>
    <property type="gene ID" value="SMAR001140"/>
</dbReference>
<dbReference type="GO" id="GO:1902017">
    <property type="term" value="P:regulation of cilium assembly"/>
    <property type="evidence" value="ECO:0007669"/>
    <property type="project" value="TreeGrafter"/>
</dbReference>
<reference evidence="8" key="1">
    <citation type="submission" date="2011-05" db="EMBL/GenBank/DDBJ databases">
        <authorList>
            <person name="Richards S.R."/>
            <person name="Qu J."/>
            <person name="Jiang H."/>
            <person name="Jhangiani S.N."/>
            <person name="Agravi P."/>
            <person name="Goodspeed R."/>
            <person name="Gross S."/>
            <person name="Mandapat C."/>
            <person name="Jackson L."/>
            <person name="Mathew T."/>
            <person name="Pu L."/>
            <person name="Thornton R."/>
            <person name="Saada N."/>
            <person name="Wilczek-Boney K.B."/>
            <person name="Lee S."/>
            <person name="Kovar C."/>
            <person name="Wu Y."/>
            <person name="Scherer S.E."/>
            <person name="Worley K.C."/>
            <person name="Muzny D.M."/>
            <person name="Gibbs R."/>
        </authorList>
    </citation>
    <scope>NUCLEOTIDE SEQUENCE</scope>
    <source>
        <strain evidence="8">Brora</strain>
    </source>
</reference>
<feature type="coiled-coil region" evidence="6">
    <location>
        <begin position="124"/>
        <end position="197"/>
    </location>
</feature>
<dbReference type="HOGENOM" id="CLU_465648_0_0_1"/>
<feature type="coiled-coil region" evidence="6">
    <location>
        <begin position="300"/>
        <end position="347"/>
    </location>
</feature>
<dbReference type="PhylomeDB" id="T1IJR5"/>
<dbReference type="AlphaFoldDB" id="T1IJR5"/>
<feature type="coiled-coil region" evidence="6">
    <location>
        <begin position="411"/>
        <end position="445"/>
    </location>
</feature>
<feature type="coiled-coil region" evidence="6">
    <location>
        <begin position="500"/>
        <end position="527"/>
    </location>
</feature>
<comment type="subcellular location">
    <subcellularLocation>
        <location evidence="1">Cytoplasm</location>
        <location evidence="1">Cytoskeleton</location>
        <location evidence="1">Microtubule organizing center</location>
        <location evidence="1">Centrosome</location>
    </subcellularLocation>
</comment>
<keyword evidence="5" id="KW-0206">Cytoskeleton</keyword>
<evidence type="ECO:0000313" key="8">
    <source>
        <dbReference type="Proteomes" id="UP000014500"/>
    </source>
</evidence>
<evidence type="ECO:0000256" key="4">
    <source>
        <dbReference type="ARBA" id="ARBA00023054"/>
    </source>
</evidence>
<dbReference type="OMA" id="NELECTH"/>
<comment type="similarity">
    <text evidence="2">Belongs to the ODF2 family.</text>
</comment>
<dbReference type="PANTHER" id="PTHR23162">
    <property type="entry name" value="OUTER DENSE FIBER OF SPERM TAILS 2"/>
    <property type="match status" value="1"/>
</dbReference>
<dbReference type="GO" id="GO:0005813">
    <property type="term" value="C:centrosome"/>
    <property type="evidence" value="ECO:0007669"/>
    <property type="project" value="UniProtKB-SubCell"/>
</dbReference>
<evidence type="ECO:0000313" key="7">
    <source>
        <dbReference type="EnsemblMetazoa" id="SMAR001140-PA"/>
    </source>
</evidence>
<evidence type="ECO:0000256" key="5">
    <source>
        <dbReference type="ARBA" id="ARBA00023212"/>
    </source>
</evidence>
<accession>T1IJR5</accession>
<evidence type="ECO:0000256" key="6">
    <source>
        <dbReference type="SAM" id="Coils"/>
    </source>
</evidence>
<dbReference type="EMBL" id="JH430339">
    <property type="status" value="NOT_ANNOTATED_CDS"/>
    <property type="molecule type" value="Genomic_DNA"/>
</dbReference>
<protein>
    <submittedName>
        <fullName evidence="7">Uncharacterized protein</fullName>
    </submittedName>
</protein>
<evidence type="ECO:0000256" key="1">
    <source>
        <dbReference type="ARBA" id="ARBA00004300"/>
    </source>
</evidence>
<evidence type="ECO:0000256" key="2">
    <source>
        <dbReference type="ARBA" id="ARBA00009316"/>
    </source>
</evidence>
<name>T1IJR5_STRMM</name>
<dbReference type="eggNOG" id="ENOG502QUXQ">
    <property type="taxonomic scope" value="Eukaryota"/>
</dbReference>
<reference evidence="7" key="2">
    <citation type="submission" date="2015-02" db="UniProtKB">
        <authorList>
            <consortium name="EnsemblMetazoa"/>
        </authorList>
    </citation>
    <scope>IDENTIFICATION</scope>
</reference>
<keyword evidence="3" id="KW-0963">Cytoplasm</keyword>
<dbReference type="Proteomes" id="UP000014500">
    <property type="component" value="Unassembled WGS sequence"/>
</dbReference>
<dbReference type="STRING" id="126957.T1IJR5"/>
<keyword evidence="4 6" id="KW-0175">Coiled coil</keyword>